<keyword evidence="2" id="KW-1185">Reference proteome</keyword>
<dbReference type="RefSeq" id="XP_056846043.1">
    <property type="nucleotide sequence ID" value="XM_056990063.1"/>
</dbReference>
<dbReference type="Pfam" id="PF04776">
    <property type="entry name" value="protein_MS5"/>
    <property type="match status" value="1"/>
</dbReference>
<evidence type="ECO:0000313" key="2">
    <source>
        <dbReference type="Proteomes" id="UP000504610"/>
    </source>
</evidence>
<dbReference type="AlphaFoldDB" id="A0A9W3C3I2"/>
<dbReference type="PANTHER" id="PTHR31260:SF39">
    <property type="entry name" value="BNAA09G28770D PROTEIN"/>
    <property type="match status" value="1"/>
</dbReference>
<evidence type="ECO:0000256" key="1">
    <source>
        <dbReference type="SAM" id="MobiDB-lite"/>
    </source>
</evidence>
<feature type="compositionally biased region" description="Polar residues" evidence="1">
    <location>
        <begin position="308"/>
        <end position="319"/>
    </location>
</feature>
<accession>A0A9W3C3I2</accession>
<dbReference type="NCBIfam" id="TIGR01572">
    <property type="entry name" value="A_thl_para_3677"/>
    <property type="match status" value="1"/>
</dbReference>
<sequence>MSSPGQARAMILKSDGGFARMKATRKLVAEHGVFGLKGSVYGYDKTKCTKDHPCPRLVTLYAKMGLHRYNLLKGTKFQLKCVEEYIVTTGSRAPSYYMTLVAIDDTAGGGGSSSLQTFQIQVSQKSWGQFILTCDIARIRGESRDENESMILNIDLPEWPAENPFEKYCPVESELHDNDDWIRLYLELAVAIKEPRGVGVFNLEIVKVATDVDEGINAKNASFYIRYNDLSKAEDSDCIAIVRRSFDEDTGCFILAGQRHLSSELIPKKRKIVGDVSAENKRINTGLGNQISSPPLATREDDEAANQKIVNSDSVVSME</sequence>
<dbReference type="InterPro" id="IPR006462">
    <property type="entry name" value="MS5"/>
</dbReference>
<dbReference type="GeneID" id="108806308"/>
<reference evidence="2" key="1">
    <citation type="journal article" date="2019" name="Database">
        <title>The radish genome database (RadishGD): an integrated information resource for radish genomics.</title>
        <authorList>
            <person name="Yu H.J."/>
            <person name="Baek S."/>
            <person name="Lee Y.J."/>
            <person name="Cho A."/>
            <person name="Mun J.H."/>
        </authorList>
    </citation>
    <scope>NUCLEOTIDE SEQUENCE [LARGE SCALE GENOMIC DNA]</scope>
    <source>
        <strain evidence="2">cv. WK10039</strain>
    </source>
</reference>
<dbReference type="Proteomes" id="UP000504610">
    <property type="component" value="Chromosome 6"/>
</dbReference>
<feature type="compositionally biased region" description="Polar residues" evidence="1">
    <location>
        <begin position="286"/>
        <end position="295"/>
    </location>
</feature>
<protein>
    <submittedName>
        <fullName evidence="3">UPF0725 protein EMB2204</fullName>
    </submittedName>
</protein>
<proteinExistence type="predicted"/>
<feature type="region of interest" description="Disordered" evidence="1">
    <location>
        <begin position="285"/>
        <end position="319"/>
    </location>
</feature>
<dbReference type="PANTHER" id="PTHR31260">
    <property type="entry name" value="CYSTATIN/MONELLIN SUPERFAMILY PROTEIN"/>
    <property type="match status" value="1"/>
</dbReference>
<reference evidence="3" key="2">
    <citation type="submission" date="2025-08" db="UniProtKB">
        <authorList>
            <consortium name="RefSeq"/>
        </authorList>
    </citation>
    <scope>IDENTIFICATION</scope>
    <source>
        <tissue evidence="3">Leaf</tissue>
    </source>
</reference>
<dbReference type="OrthoDB" id="1087108at2759"/>
<gene>
    <name evidence="3" type="primary">LOC108806308</name>
</gene>
<evidence type="ECO:0000313" key="3">
    <source>
        <dbReference type="RefSeq" id="XP_056846043.1"/>
    </source>
</evidence>
<name>A0A9W3C3I2_RAPSA</name>
<organism evidence="2 3">
    <name type="scientific">Raphanus sativus</name>
    <name type="common">Radish</name>
    <name type="synonym">Raphanus raphanistrum var. sativus</name>
    <dbReference type="NCBI Taxonomy" id="3726"/>
    <lineage>
        <taxon>Eukaryota</taxon>
        <taxon>Viridiplantae</taxon>
        <taxon>Streptophyta</taxon>
        <taxon>Embryophyta</taxon>
        <taxon>Tracheophyta</taxon>
        <taxon>Spermatophyta</taxon>
        <taxon>Magnoliopsida</taxon>
        <taxon>eudicotyledons</taxon>
        <taxon>Gunneridae</taxon>
        <taxon>Pentapetalae</taxon>
        <taxon>rosids</taxon>
        <taxon>malvids</taxon>
        <taxon>Brassicales</taxon>
        <taxon>Brassicaceae</taxon>
        <taxon>Brassiceae</taxon>
        <taxon>Raphanus</taxon>
    </lineage>
</organism>
<dbReference type="KEGG" id="rsz:108806308"/>